<organism evidence="1 2">
    <name type="scientific">Hypoxylon rubiginosum</name>
    <dbReference type="NCBI Taxonomy" id="110542"/>
    <lineage>
        <taxon>Eukaryota</taxon>
        <taxon>Fungi</taxon>
        <taxon>Dikarya</taxon>
        <taxon>Ascomycota</taxon>
        <taxon>Pezizomycotina</taxon>
        <taxon>Sordariomycetes</taxon>
        <taxon>Xylariomycetidae</taxon>
        <taxon>Xylariales</taxon>
        <taxon>Hypoxylaceae</taxon>
        <taxon>Hypoxylon</taxon>
    </lineage>
</organism>
<reference evidence="1 2" key="1">
    <citation type="journal article" date="2022" name="New Phytol.">
        <title>Ecological generalism drives hyperdiversity of secondary metabolite gene clusters in xylarialean endophytes.</title>
        <authorList>
            <person name="Franco M.E.E."/>
            <person name="Wisecaver J.H."/>
            <person name="Arnold A.E."/>
            <person name="Ju Y.M."/>
            <person name="Slot J.C."/>
            <person name="Ahrendt S."/>
            <person name="Moore L.P."/>
            <person name="Eastman K.E."/>
            <person name="Scott K."/>
            <person name="Konkel Z."/>
            <person name="Mondo S.J."/>
            <person name="Kuo A."/>
            <person name="Hayes R.D."/>
            <person name="Haridas S."/>
            <person name="Andreopoulos B."/>
            <person name="Riley R."/>
            <person name="LaButti K."/>
            <person name="Pangilinan J."/>
            <person name="Lipzen A."/>
            <person name="Amirebrahimi M."/>
            <person name="Yan J."/>
            <person name="Adam C."/>
            <person name="Keymanesh K."/>
            <person name="Ng V."/>
            <person name="Louie K."/>
            <person name="Northen T."/>
            <person name="Drula E."/>
            <person name="Henrissat B."/>
            <person name="Hsieh H.M."/>
            <person name="Youens-Clark K."/>
            <person name="Lutzoni F."/>
            <person name="Miadlikowska J."/>
            <person name="Eastwood D.C."/>
            <person name="Hamelin R.C."/>
            <person name="Grigoriev I.V."/>
            <person name="U'Ren J.M."/>
        </authorList>
    </citation>
    <scope>NUCLEOTIDE SEQUENCE [LARGE SCALE GENOMIC DNA]</scope>
    <source>
        <strain evidence="1 2">CBS 119005</strain>
    </source>
</reference>
<keyword evidence="2" id="KW-1185">Reference proteome</keyword>
<evidence type="ECO:0000313" key="1">
    <source>
        <dbReference type="EMBL" id="KAI4865926.1"/>
    </source>
</evidence>
<sequence>MSGFGGFGTGGGFGSTNNNNNNTSTGFGGFGTNTPANTGTGFNANNNPSGFGAANNNNNAGGSGLFGSGNTTSGFGSSSGFGSTSNAGGFGAKPAFGGTSTSGGGLFGGSTTSTAGGFGAGGSGSGFGATNNASTSSPFSGGGSASIFGNNNNKPAFGATNTGTTGGLFGSGNTTNNATTSTGFGAFGNTSNAPASTALGPVGDPPGTANITSFQPLVEKEGTGGSQNSFQNILFLDPYKKWSAEELRLADYAAGRRFGGTSGTGTFGVGSGFGGFSSNNQPSSAFGTSNTNTNTNTGGSGMFGSTPASNNAFGQNNASTSGFGTNNSGGGGLFGSKPAAATGGLFGSTPTPQPAQSGGMFGSGSGSFGNTGNTGTGFGSTSANTGSSLFGTNNNNNQQKSGFSFSNANSNTTGGFGGNTTGFGNNNNASGGLFGSTNATNQNTSGTGGLFGNANQQQSTGGVFGGGGGAGSGGGFGNQTQQQSAPSLFGSNQQKPAGTGLFGSSTNTGGASGGLFGSSNNATSGFGQQNNNQAGGGLFGSKPATTGGGLFGNTGAAQNTNTGGGMFGGALGQNNQNQQQQPQQGGGLFGSSLGQNQPKPSIFGSGTPAAGGSIFGTQNNQPQGSSFFGSSIAQQQPQNNTMGGSLFGSSQANQAAPSLTASINDPSAYGNLFASIGNSEVADPGPLATPTNKRQPKRPSILPYYKLNASSTSRFVTPQKRTFGFSYSTYGTPNSPSSVASTPGTLSQSLLGGSLSRSLGNSLAKSVSTSNLRRSFNVEDSILAPGAFAPGSGSRLYGNSSVKKLVINRDLRSDLFSTPTKDKPSPETPNSSRKLTKRVSFDTSNVDTIEDRETLNGSTHTPPTAEQLGYIRPKATNGVNGSKQTSSSAPEMEQVKGNELEVVHEEEAVTPQVQSSVTAPSDGEPGDYWMSPSKEDIQLMNRVQRQKVSDFTVGRQNVGYVKFRVPVDLTSIDIDNIFHGIVILEPRSATVYPNAAKKPPVGKGLNVPAIINLENSWPRASRKGKQISLTKHIERLKRIPDTKLENYNIDTGEWTFSVEHFTTYGLDDSDEDEETEVRPVVGTLASVSKDTPSPSPTDAEDASDDSGLLDGRRSHPVPPGAFDPDDDSYVDDEAETTEAAKLQPSFLAKRSAGSTSNALLSMEQDDMDDEYAMSEVHEDASASLGHHLAAEQDDNSFDGSQFDTVQETPAGIMRARMRAIKGSATPMKVQVSSGDDWMDMLSKTISPQKRDRALLRTMNEAADRHTVDEHFRDRSPAKKRIVSDSRGFATSIDLMNSLFEKARTPVENLQASVRPKGVKWPYKRLTKHLDENDMDEKERTWHDTMRPSWGPNGTLVFSATPTSPAFGRSSRISDKNGLMTVLKGGIVSESQDIRIAKFTNEMSAKAIDSHTKLAQVQVVDGVPTVRLNPRTTLKDFSVGGNAKNSAEEHERLVWELASVLFDSTKIPTDLQNDPDALEKLRRENLSRFWERMVEEQTNKMVAMAGSSEEKALASLSGHRTAEACKHLLDGKNFRLATLISLIGANDTVKRDAKEQMREWQEANVLSEFSEPIRALYEMLSGNVCACEGTKGALENRAESFVISKRFGLNWQQAFGLRLWYAISTEDSIAEAVEKYREDVRQDRELSPTTWFIEHGIKGIWNDPDRDQREDLLWGLLRLYSDNQVDLEALLRPENSQLSPLDYRLCWQLGQALTSTGRASFGKNATEKADAATVSFAAQLTNEGSWLEATFVLLHLSDPDARSKAIQDHLCRHAGLIGNEDSSSFKKIVTDFRIPRRWVWHAKALFMRSVKKDPSAEVQCLLRAESWADAHRTFIKEVAPVAIIERDYDTLADLLQQFEGHHAEVPDWNVGGEIYKAFLQLMGSQRRAEQPPPILVNGLLEGLPAMRGNTPEAGIAEYAALTDMAAEVAKVVAGMAKAGNMEHERILHLPLTEDVLLKHSKDLAWSHYSTVTAGY</sequence>
<comment type="caution">
    <text evidence="1">The sequence shown here is derived from an EMBL/GenBank/DDBJ whole genome shotgun (WGS) entry which is preliminary data.</text>
</comment>
<gene>
    <name evidence="1" type="ORF">F4820DRAFT_418554</name>
</gene>
<dbReference type="EMBL" id="MU393465">
    <property type="protein sequence ID" value="KAI4865926.1"/>
    <property type="molecule type" value="Genomic_DNA"/>
</dbReference>
<proteinExistence type="predicted"/>
<evidence type="ECO:0000313" key="2">
    <source>
        <dbReference type="Proteomes" id="UP001497700"/>
    </source>
</evidence>
<name>A0ACB9Z2D3_9PEZI</name>
<dbReference type="Proteomes" id="UP001497700">
    <property type="component" value="Unassembled WGS sequence"/>
</dbReference>
<protein>
    <submittedName>
        <fullName evidence="1">Nuclear protein 96-domain-containing protein</fullName>
    </submittedName>
</protein>
<accession>A0ACB9Z2D3</accession>